<dbReference type="InterPro" id="IPR006860">
    <property type="entry name" value="FecR"/>
</dbReference>
<proteinExistence type="predicted"/>
<dbReference type="Proteomes" id="UP000281028">
    <property type="component" value="Unassembled WGS sequence"/>
</dbReference>
<evidence type="ECO:0000313" key="2">
    <source>
        <dbReference type="Proteomes" id="UP000281028"/>
    </source>
</evidence>
<gene>
    <name evidence="1" type="ORF">ECE50_009205</name>
</gene>
<dbReference type="InterPro" id="IPR012373">
    <property type="entry name" value="Ferrdict_sens_TM"/>
</dbReference>
<evidence type="ECO:0000313" key="1">
    <source>
        <dbReference type="EMBL" id="NSL87006.1"/>
    </source>
</evidence>
<dbReference type="AlphaFoldDB" id="A0A3S1B3I6"/>
<dbReference type="PANTHER" id="PTHR30273:SF2">
    <property type="entry name" value="PROTEIN FECR"/>
    <property type="match status" value="1"/>
</dbReference>
<organism evidence="1 2">
    <name type="scientific">Chitinophaga solisilvae</name>
    <dbReference type="NCBI Taxonomy" id="1233460"/>
    <lineage>
        <taxon>Bacteria</taxon>
        <taxon>Pseudomonadati</taxon>
        <taxon>Bacteroidota</taxon>
        <taxon>Chitinophagia</taxon>
        <taxon>Chitinophagales</taxon>
        <taxon>Chitinophagaceae</taxon>
        <taxon>Chitinophaga</taxon>
    </lineage>
</organism>
<name>A0A3S1B3I6_9BACT</name>
<dbReference type="Gene3D" id="2.60.120.1440">
    <property type="match status" value="1"/>
</dbReference>
<protein>
    <submittedName>
        <fullName evidence="1">DUF4974 domain-containing protein</fullName>
    </submittedName>
</protein>
<dbReference type="PIRSF" id="PIRSF018266">
    <property type="entry name" value="FecR"/>
    <property type="match status" value="1"/>
</dbReference>
<sequence length="311" mass="34551">MGQQLPERPPQWLLLKYKNGNCTPAETRRIDTWFESTDGAASLEEDADLQAIHHQVMEHIGTAASRRLKRLRLYAAAAAGLLLLFTTFLMRMKPGRPALSAGWTVIQTSPGELKKITLPDNSSVVLNSCSRLRYRNGFARQREVQLQGEAFFDITADAAHPFSVQSDSLRILVLGTRFNIAAYPDDSTATVVLESGSVKVNSIRLQPGEVLHRTAAGITVQQADLESAFAWQQGMLLYKDVPLAAICKDLERRYGVPIRITGKPLQAATYYYSSRRIPLPQVLKVLSESGSGFYYQINSKEIVISAQKIVK</sequence>
<dbReference type="EMBL" id="RIAR02000001">
    <property type="protein sequence ID" value="NSL87006.1"/>
    <property type="molecule type" value="Genomic_DNA"/>
</dbReference>
<dbReference type="InterPro" id="IPR032508">
    <property type="entry name" value="FecR_C"/>
</dbReference>
<comment type="caution">
    <text evidence="1">The sequence shown here is derived from an EMBL/GenBank/DDBJ whole genome shotgun (WGS) entry which is preliminary data.</text>
</comment>
<dbReference type="Pfam" id="PF16344">
    <property type="entry name" value="FecR_C"/>
    <property type="match status" value="1"/>
</dbReference>
<keyword evidence="2" id="KW-1185">Reference proteome</keyword>
<dbReference type="PANTHER" id="PTHR30273">
    <property type="entry name" value="PERIPLASMIC SIGNAL SENSOR AND SIGMA FACTOR ACTIVATOR FECR-RELATED"/>
    <property type="match status" value="1"/>
</dbReference>
<dbReference type="Pfam" id="PF04773">
    <property type="entry name" value="FecR"/>
    <property type="match status" value="1"/>
</dbReference>
<reference evidence="1" key="1">
    <citation type="submission" date="2020-05" db="EMBL/GenBank/DDBJ databases">
        <title>Chitinophaga laudate sp. nov., isolated from a tropical peat swamp.</title>
        <authorList>
            <person name="Goh C.B.S."/>
            <person name="Lee M.S."/>
            <person name="Parimannan S."/>
            <person name="Pasbakhsh P."/>
            <person name="Yule C.M."/>
            <person name="Rajandas H."/>
            <person name="Loke S."/>
            <person name="Croft L."/>
            <person name="Tan J.B.L."/>
        </authorList>
    </citation>
    <scope>NUCLEOTIDE SEQUENCE</scope>
    <source>
        <strain evidence="1">Mgbs1</strain>
    </source>
</reference>
<dbReference type="GO" id="GO:0016989">
    <property type="term" value="F:sigma factor antagonist activity"/>
    <property type="evidence" value="ECO:0007669"/>
    <property type="project" value="TreeGrafter"/>
</dbReference>
<dbReference type="Gene3D" id="3.55.50.30">
    <property type="match status" value="1"/>
</dbReference>
<accession>A0A3S1B3I6</accession>
<dbReference type="OrthoDB" id="1524389at2"/>